<proteinExistence type="predicted"/>
<gene>
    <name evidence="2" type="ORF">L0P79_18640</name>
</gene>
<name>A0ABS9MF09_9FIRM</name>
<dbReference type="EMBL" id="JAKNJB010000058">
    <property type="protein sequence ID" value="MCG4529056.1"/>
    <property type="molecule type" value="Genomic_DNA"/>
</dbReference>
<feature type="non-terminal residue" evidence="2">
    <location>
        <position position="115"/>
    </location>
</feature>
<comment type="caution">
    <text evidence="2">The sequence shown here is derived from an EMBL/GenBank/DDBJ whole genome shotgun (WGS) entry which is preliminary data.</text>
</comment>
<evidence type="ECO:0000313" key="2">
    <source>
        <dbReference type="EMBL" id="MCG4529056.1"/>
    </source>
</evidence>
<dbReference type="RefSeq" id="WP_238075271.1">
    <property type="nucleotide sequence ID" value="NZ_JAKNJB010000058.1"/>
</dbReference>
<feature type="region of interest" description="Disordered" evidence="1">
    <location>
        <begin position="90"/>
        <end position="115"/>
    </location>
</feature>
<evidence type="ECO:0008006" key="4">
    <source>
        <dbReference type="Google" id="ProtNLM"/>
    </source>
</evidence>
<evidence type="ECO:0000256" key="1">
    <source>
        <dbReference type="SAM" id="MobiDB-lite"/>
    </source>
</evidence>
<evidence type="ECO:0000313" key="3">
    <source>
        <dbReference type="Proteomes" id="UP001200313"/>
    </source>
</evidence>
<sequence length="115" mass="13453">MGVTYHFGYPNMQRIVAIDEAVNNAQNGEKYQVNYRGKYRPLTVIEVPIEMLVYRIENIRTKSLQKEWLAQHRDLPRDLFVSDPNSIEAQENQHQVLKATPRNDMKKPHHLPISA</sequence>
<protein>
    <recommendedName>
        <fullName evidence="4">WYL domain-containing protein</fullName>
    </recommendedName>
</protein>
<keyword evidence="3" id="KW-1185">Reference proteome</keyword>
<reference evidence="2 3" key="1">
    <citation type="submission" date="2022-01" db="EMBL/GenBank/DDBJ databases">
        <title>Collection of gut derived symbiotic bacterial strains cultured from healthy donors.</title>
        <authorList>
            <person name="Lin H."/>
            <person name="Kohout C."/>
            <person name="Waligurski E."/>
            <person name="Pamer E.G."/>
        </authorList>
    </citation>
    <scope>NUCLEOTIDE SEQUENCE [LARGE SCALE GENOMIC DNA]</scope>
    <source>
        <strain evidence="2 3">DFI.3.7</strain>
    </source>
</reference>
<organism evidence="2 3">
    <name type="scientific">Intestinimonas massiliensis</name>
    <name type="common">ex Afouda et al. 2020</name>
    <dbReference type="NCBI Taxonomy" id="1673721"/>
    <lineage>
        <taxon>Bacteria</taxon>
        <taxon>Bacillati</taxon>
        <taxon>Bacillota</taxon>
        <taxon>Clostridia</taxon>
        <taxon>Eubacteriales</taxon>
        <taxon>Intestinimonas</taxon>
    </lineage>
</organism>
<dbReference type="Proteomes" id="UP001200313">
    <property type="component" value="Unassembled WGS sequence"/>
</dbReference>
<accession>A0ABS9MF09</accession>